<feature type="transmembrane region" description="Helical" evidence="7">
    <location>
        <begin position="357"/>
        <end position="377"/>
    </location>
</feature>
<dbReference type="RefSeq" id="WP_109562488.1">
    <property type="nucleotide sequence ID" value="NZ_QGDJ01000001.1"/>
</dbReference>
<dbReference type="GO" id="GO:0008381">
    <property type="term" value="F:mechanosensitive monoatomic ion channel activity"/>
    <property type="evidence" value="ECO:0007669"/>
    <property type="project" value="InterPro"/>
</dbReference>
<feature type="domain" description="Moderate conductance mechanosensitive channel YbiO-like transmembrane helix 1" evidence="12">
    <location>
        <begin position="387"/>
        <end position="465"/>
    </location>
</feature>
<accession>A0A2Y9A127</accession>
<dbReference type="InterPro" id="IPR011014">
    <property type="entry name" value="MscS_channel_TM-2"/>
</dbReference>
<feature type="domain" description="Mechanosensitive ion channel transmembrane helices 2/3" evidence="11">
    <location>
        <begin position="526"/>
        <end position="566"/>
    </location>
</feature>
<dbReference type="SUPFAM" id="SSF82689">
    <property type="entry name" value="Mechanosensitive channel protein MscS (YggB), C-terminal domain"/>
    <property type="match status" value="1"/>
</dbReference>
<keyword evidence="3" id="KW-1003">Cell membrane</keyword>
<dbReference type="Pfam" id="PF21088">
    <property type="entry name" value="MS_channel_1st"/>
    <property type="match status" value="1"/>
</dbReference>
<feature type="transmembrane region" description="Helical" evidence="7">
    <location>
        <begin position="292"/>
        <end position="310"/>
    </location>
</feature>
<feature type="transmembrane region" description="Helical" evidence="7">
    <location>
        <begin position="519"/>
        <end position="541"/>
    </location>
</feature>
<protein>
    <submittedName>
        <fullName evidence="14">Small conductance mechanosensitive channel</fullName>
    </submittedName>
</protein>
<comment type="similarity">
    <text evidence="2">Belongs to the MscS (TC 1.A.23) family.</text>
</comment>
<evidence type="ECO:0000313" key="15">
    <source>
        <dbReference type="Proteomes" id="UP000245839"/>
    </source>
</evidence>
<gene>
    <name evidence="13" type="ORF">BCF38_101281</name>
    <name evidence="14" type="ORF">SAMN05421539_101281</name>
</gene>
<reference evidence="14 16" key="1">
    <citation type="submission" date="2016-10" db="EMBL/GenBank/DDBJ databases">
        <authorList>
            <person name="Cai Z."/>
        </authorList>
    </citation>
    <scope>NUCLEOTIDE SEQUENCE [LARGE SCALE GENOMIC DNA]</scope>
    <source>
        <strain evidence="14 16">DSM 25227</strain>
    </source>
</reference>
<name>A0A2Y9A127_9RHOB</name>
<dbReference type="InterPro" id="IPR049278">
    <property type="entry name" value="MS_channel_C"/>
</dbReference>
<dbReference type="Pfam" id="PF21082">
    <property type="entry name" value="MS_channel_3rd"/>
    <property type="match status" value="1"/>
</dbReference>
<keyword evidence="5 7" id="KW-1133">Transmembrane helix</keyword>
<evidence type="ECO:0000256" key="1">
    <source>
        <dbReference type="ARBA" id="ARBA00004651"/>
    </source>
</evidence>
<keyword evidence="6 7" id="KW-0472">Membrane</keyword>
<dbReference type="InterPro" id="IPR011066">
    <property type="entry name" value="MscS_channel_C_sf"/>
</dbReference>
<evidence type="ECO:0000256" key="8">
    <source>
        <dbReference type="SAM" id="SignalP"/>
    </source>
</evidence>
<sequence>MPSCAALRRLLAPLFLIIAVAGLTAAPPAGAQSVSGEAGSAASADPSPALTNLIEVLRDEAAREALIAELEALTPPEAAPDSAVLDVEQTLARRLADASALLVEETLSTARTVWRDLLGFGRIGETLSAEKLDAISEAWLPLLSTILSTVGLLWLLSRLASGVLARADSTPGGDTLRETLLAVARNAVLDAVVLGLAYAAGYVLAYSVFGSSGDILVEQSLYLNAFLVAGVVRLVLRAFVRPDRPEEAISHLSVPIQRVIYRRVKALSWLLVYGISVGVPLANAWLSLGAGRSVRVLAVTLAAMLALVSIRKVARLIEADGKAAAAQAPVDGSEAEQVVGAIGEASVQAATSAWNRIWPWLASIYVLAVWGVAVTRPRLMGEFVWGATLRTLVACALLVLAFRLLRHARRARAPLAGVVTRGLPALQSRLDVFAPAVVRLVALVLSVGAVALLVDAWTALDLGAWLSSATGAEILWRVASAALILALVVLTWAVVAAWIDQRLAQELDGPQVSARSRTLLALFRNAFTVAIFIFGLMIVLSQVGIDIAPLLAGAGVLGLAIGFGAQKLVQDIITGVFIQLENAINEGDVVTVAGITGAVEKLTIRSVGLRDMGGIYHIVPFSSVDTVSNFMRGFAYHVEVVGIAYAADIETAKAAMQEAFERLRAIPEHGEVIVGDLEMQGVIALSESSVDLRARIRTQPGKQWGVGRAYTELVKTVFDERGVEIPFPHRKLLIEREAD</sequence>
<evidence type="ECO:0000256" key="2">
    <source>
        <dbReference type="ARBA" id="ARBA00008017"/>
    </source>
</evidence>
<evidence type="ECO:0000256" key="3">
    <source>
        <dbReference type="ARBA" id="ARBA00022475"/>
    </source>
</evidence>
<feature type="transmembrane region" description="Helical" evidence="7">
    <location>
        <begin position="221"/>
        <end position="240"/>
    </location>
</feature>
<dbReference type="Pfam" id="PF00924">
    <property type="entry name" value="MS_channel_2nd"/>
    <property type="match status" value="1"/>
</dbReference>
<proteinExistence type="inferred from homology"/>
<feature type="transmembrane region" description="Helical" evidence="7">
    <location>
        <begin position="436"/>
        <end position="454"/>
    </location>
</feature>
<reference evidence="13 15" key="2">
    <citation type="submission" date="2018-03" db="EMBL/GenBank/DDBJ databases">
        <title>Genomic Encyclopedia of Archaeal and Bacterial Type Strains, Phase II (KMG-II): from individual species to whole genera.</title>
        <authorList>
            <person name="Goeker M."/>
        </authorList>
    </citation>
    <scope>NUCLEOTIDE SEQUENCE [LARGE SCALE GENOMIC DNA]</scope>
    <source>
        <strain evidence="13 15">DSM 25227</strain>
    </source>
</reference>
<dbReference type="SUPFAM" id="SSF50182">
    <property type="entry name" value="Sm-like ribonucleoproteins"/>
    <property type="match status" value="1"/>
</dbReference>
<feature type="transmembrane region" description="Helical" evidence="7">
    <location>
        <begin position="474"/>
        <end position="499"/>
    </location>
</feature>
<dbReference type="PANTHER" id="PTHR30460">
    <property type="entry name" value="MODERATE CONDUCTANCE MECHANOSENSITIVE CHANNEL YBIO"/>
    <property type="match status" value="1"/>
</dbReference>
<dbReference type="AlphaFoldDB" id="A0A2Y9A127"/>
<dbReference type="Pfam" id="PF25392">
    <property type="entry name" value="MS_channel_TM1"/>
    <property type="match status" value="1"/>
</dbReference>
<dbReference type="InterPro" id="IPR010920">
    <property type="entry name" value="LSM_dom_sf"/>
</dbReference>
<feature type="domain" description="Mechanosensitive ion channel MscS" evidence="9">
    <location>
        <begin position="568"/>
        <end position="630"/>
    </location>
</feature>
<feature type="transmembrane region" description="Helical" evidence="7">
    <location>
        <begin position="547"/>
        <end position="565"/>
    </location>
</feature>
<feature type="transmembrane region" description="Helical" evidence="7">
    <location>
        <begin position="266"/>
        <end position="286"/>
    </location>
</feature>
<dbReference type="Gene3D" id="2.30.30.60">
    <property type="match status" value="1"/>
</dbReference>
<dbReference type="InterPro" id="IPR006685">
    <property type="entry name" value="MscS_channel_2nd"/>
</dbReference>
<feature type="chain" id="PRO_5036058862" evidence="8">
    <location>
        <begin position="26"/>
        <end position="739"/>
    </location>
</feature>
<dbReference type="GO" id="GO:0005886">
    <property type="term" value="C:plasma membrane"/>
    <property type="evidence" value="ECO:0007669"/>
    <property type="project" value="UniProtKB-SubCell"/>
</dbReference>
<feature type="transmembrane region" description="Helical" evidence="7">
    <location>
        <begin position="187"/>
        <end position="209"/>
    </location>
</feature>
<evidence type="ECO:0000259" key="11">
    <source>
        <dbReference type="Pfam" id="PF21088"/>
    </source>
</evidence>
<dbReference type="InterPro" id="IPR023408">
    <property type="entry name" value="MscS_beta-dom_sf"/>
</dbReference>
<dbReference type="Gene3D" id="3.30.70.100">
    <property type="match status" value="1"/>
</dbReference>
<dbReference type="InterPro" id="IPR045276">
    <property type="entry name" value="YbiO_bact"/>
</dbReference>
<evidence type="ECO:0000259" key="12">
    <source>
        <dbReference type="Pfam" id="PF25392"/>
    </source>
</evidence>
<feature type="transmembrane region" description="Helical" evidence="7">
    <location>
        <begin position="383"/>
        <end position="405"/>
    </location>
</feature>
<evidence type="ECO:0000256" key="7">
    <source>
        <dbReference type="SAM" id="Phobius"/>
    </source>
</evidence>
<evidence type="ECO:0000313" key="13">
    <source>
        <dbReference type="EMBL" id="PWJ21872.1"/>
    </source>
</evidence>
<evidence type="ECO:0000256" key="5">
    <source>
        <dbReference type="ARBA" id="ARBA00022989"/>
    </source>
</evidence>
<evidence type="ECO:0000313" key="14">
    <source>
        <dbReference type="EMBL" id="SSA38150.1"/>
    </source>
</evidence>
<keyword evidence="8" id="KW-0732">Signal</keyword>
<dbReference type="OrthoDB" id="9814206at2"/>
<feature type="domain" description="Mechanosensitive ion channel MscS C-terminal" evidence="10">
    <location>
        <begin position="640"/>
        <end position="725"/>
    </location>
</feature>
<dbReference type="Gene3D" id="1.10.287.1260">
    <property type="match status" value="1"/>
</dbReference>
<evidence type="ECO:0000259" key="10">
    <source>
        <dbReference type="Pfam" id="PF21082"/>
    </source>
</evidence>
<feature type="signal peptide" evidence="8">
    <location>
        <begin position="1"/>
        <end position="25"/>
    </location>
</feature>
<keyword evidence="4 7" id="KW-0812">Transmembrane</keyword>
<dbReference type="PANTHER" id="PTHR30460:SF0">
    <property type="entry name" value="MODERATE CONDUCTANCE MECHANOSENSITIVE CHANNEL YBIO"/>
    <property type="match status" value="1"/>
</dbReference>
<dbReference type="Proteomes" id="UP000251571">
    <property type="component" value="Unassembled WGS sequence"/>
</dbReference>
<dbReference type="SUPFAM" id="SSF82861">
    <property type="entry name" value="Mechanosensitive channel protein MscS (YggB), transmembrane region"/>
    <property type="match status" value="1"/>
</dbReference>
<dbReference type="EMBL" id="UETC01000001">
    <property type="protein sequence ID" value="SSA38150.1"/>
    <property type="molecule type" value="Genomic_DNA"/>
</dbReference>
<evidence type="ECO:0000259" key="9">
    <source>
        <dbReference type="Pfam" id="PF00924"/>
    </source>
</evidence>
<evidence type="ECO:0000256" key="6">
    <source>
        <dbReference type="ARBA" id="ARBA00023136"/>
    </source>
</evidence>
<evidence type="ECO:0000313" key="16">
    <source>
        <dbReference type="Proteomes" id="UP000251571"/>
    </source>
</evidence>
<dbReference type="EMBL" id="QGDJ01000001">
    <property type="protein sequence ID" value="PWJ21872.1"/>
    <property type="molecule type" value="Genomic_DNA"/>
</dbReference>
<evidence type="ECO:0000256" key="4">
    <source>
        <dbReference type="ARBA" id="ARBA00022692"/>
    </source>
</evidence>
<dbReference type="Proteomes" id="UP000245839">
    <property type="component" value="Unassembled WGS sequence"/>
</dbReference>
<organism evidence="14 16">
    <name type="scientific">Jannaschia seohaensis</name>
    <dbReference type="NCBI Taxonomy" id="475081"/>
    <lineage>
        <taxon>Bacteria</taxon>
        <taxon>Pseudomonadati</taxon>
        <taxon>Pseudomonadota</taxon>
        <taxon>Alphaproteobacteria</taxon>
        <taxon>Rhodobacterales</taxon>
        <taxon>Roseobacteraceae</taxon>
        <taxon>Jannaschia</taxon>
    </lineage>
</organism>
<comment type="subcellular location">
    <subcellularLocation>
        <location evidence="1">Cell membrane</location>
        <topology evidence="1">Multi-pass membrane protein</topology>
    </subcellularLocation>
</comment>
<keyword evidence="15" id="KW-1185">Reference proteome</keyword>
<dbReference type="InterPro" id="IPR057485">
    <property type="entry name" value="YbiO-like_TM1"/>
</dbReference>
<feature type="transmembrane region" description="Helical" evidence="7">
    <location>
        <begin position="138"/>
        <end position="156"/>
    </location>
</feature>
<dbReference type="InterPro" id="IPR049142">
    <property type="entry name" value="MS_channel_1st"/>
</dbReference>